<gene>
    <name evidence="3" type="ORF">HCJ96_02085</name>
</gene>
<organism evidence="3 4">
    <name type="scientific">Alteromonas ponticola</name>
    <dbReference type="NCBI Taxonomy" id="2720613"/>
    <lineage>
        <taxon>Bacteria</taxon>
        <taxon>Pseudomonadati</taxon>
        <taxon>Pseudomonadota</taxon>
        <taxon>Gammaproteobacteria</taxon>
        <taxon>Alteromonadales</taxon>
        <taxon>Alteromonadaceae</taxon>
        <taxon>Alteromonas/Salinimonas group</taxon>
        <taxon>Alteromonas</taxon>
    </lineage>
</organism>
<protein>
    <submittedName>
        <fullName evidence="3">Amidohydrolase family protein</fullName>
    </submittedName>
</protein>
<dbReference type="InterPro" id="IPR032466">
    <property type="entry name" value="Metal_Hydrolase"/>
</dbReference>
<proteinExistence type="predicted"/>
<dbReference type="Proteomes" id="UP000709336">
    <property type="component" value="Unassembled WGS sequence"/>
</dbReference>
<dbReference type="PANTHER" id="PTHR43135">
    <property type="entry name" value="ALPHA-D-RIBOSE 1-METHYLPHOSPHONATE 5-TRIPHOSPHATE DIPHOSPHATASE"/>
    <property type="match status" value="1"/>
</dbReference>
<feature type="domain" description="Amidohydrolase-related" evidence="2">
    <location>
        <begin position="78"/>
        <end position="444"/>
    </location>
</feature>
<dbReference type="PANTHER" id="PTHR43135:SF3">
    <property type="entry name" value="ALPHA-D-RIBOSE 1-METHYLPHOSPHONATE 5-TRIPHOSPHATE DIPHOSPHATASE"/>
    <property type="match status" value="1"/>
</dbReference>
<evidence type="ECO:0000313" key="3">
    <source>
        <dbReference type="EMBL" id="NMH58812.1"/>
    </source>
</evidence>
<name>A0ABX1R025_9ALTE</name>
<dbReference type="InterPro" id="IPR051781">
    <property type="entry name" value="Metallo-dep_Hydrolase"/>
</dbReference>
<accession>A0ABX1R025</accession>
<dbReference type="SUPFAM" id="SSF51338">
    <property type="entry name" value="Composite domain of metallo-dependent hydrolases"/>
    <property type="match status" value="1"/>
</dbReference>
<dbReference type="InterPro" id="IPR006680">
    <property type="entry name" value="Amidohydro-rel"/>
</dbReference>
<reference evidence="3 4" key="1">
    <citation type="submission" date="2020-03" db="EMBL/GenBank/DDBJ databases">
        <title>Alteromonas ponticola sp. nov., isolated from seawater.</title>
        <authorList>
            <person name="Yoon J.-H."/>
            <person name="Kim Y.-O."/>
        </authorList>
    </citation>
    <scope>NUCLEOTIDE SEQUENCE [LARGE SCALE GENOMIC DNA]</scope>
    <source>
        <strain evidence="3 4">MYP5</strain>
    </source>
</reference>
<keyword evidence="4" id="KW-1185">Reference proteome</keyword>
<dbReference type="Pfam" id="PF01979">
    <property type="entry name" value="Amidohydro_1"/>
    <property type="match status" value="1"/>
</dbReference>
<dbReference type="RefSeq" id="WP_169209360.1">
    <property type="nucleotide sequence ID" value="NZ_JAATNW010000001.1"/>
</dbReference>
<sequence length="459" mass="50542">MNMFCRLIGLILFIVLSFSVCAEKTALVGGRLIDGFGHQPIQNSVILINGDTIEAIGTVATLNVPSDYKVVSTEGMDLLPGLWENHAHLMLNGHADYEHWQPTYRDRQQSEIMPASALQLLLAGVTSARDLGAPLEESIAIKKGIAKGELAGPHLYVSGPFLQAEPYPGTQHYRWGVKNVEEARQKVNQLADAGVDIIKLIDQDKMPLEAAKMVVEQAHARGLKVVGHSHRPDEIRVGLKIGVDNFEHTGLTTAPEYPQDIIDALHARTATGRVAGGPLFWTPTIEGLWNYNLTVANPEKLDNTCWHRGLKKDTIEDIRQSLEAPGKLAYMQLTPLRKPTLKRKFTQLKESGVVLLTGTDSGIPTKFHCQSTWNELAIWVEEMGMTPMDTIRAATWWPAVMMGVSDRFGSVSEGKSADIIGVNGDVLRYINLLQNVDLVMKSGVMYKQNGDVVESAIPK</sequence>
<evidence type="ECO:0000259" key="2">
    <source>
        <dbReference type="Pfam" id="PF01979"/>
    </source>
</evidence>
<comment type="caution">
    <text evidence="3">The sequence shown here is derived from an EMBL/GenBank/DDBJ whole genome shotgun (WGS) entry which is preliminary data.</text>
</comment>
<evidence type="ECO:0000256" key="1">
    <source>
        <dbReference type="SAM" id="SignalP"/>
    </source>
</evidence>
<feature type="signal peptide" evidence="1">
    <location>
        <begin position="1"/>
        <end position="22"/>
    </location>
</feature>
<dbReference type="SUPFAM" id="SSF51556">
    <property type="entry name" value="Metallo-dependent hydrolases"/>
    <property type="match status" value="1"/>
</dbReference>
<dbReference type="EMBL" id="JAATNW010000001">
    <property type="protein sequence ID" value="NMH58812.1"/>
    <property type="molecule type" value="Genomic_DNA"/>
</dbReference>
<keyword evidence="1" id="KW-0732">Signal</keyword>
<dbReference type="InterPro" id="IPR011059">
    <property type="entry name" value="Metal-dep_hydrolase_composite"/>
</dbReference>
<dbReference type="Gene3D" id="2.30.40.10">
    <property type="entry name" value="Urease, subunit C, domain 1"/>
    <property type="match status" value="1"/>
</dbReference>
<feature type="chain" id="PRO_5046443186" evidence="1">
    <location>
        <begin position="23"/>
        <end position="459"/>
    </location>
</feature>
<evidence type="ECO:0000313" key="4">
    <source>
        <dbReference type="Proteomes" id="UP000709336"/>
    </source>
</evidence>
<dbReference type="Gene3D" id="3.20.20.140">
    <property type="entry name" value="Metal-dependent hydrolases"/>
    <property type="match status" value="1"/>
</dbReference>